<keyword evidence="3" id="KW-1185">Reference proteome</keyword>
<feature type="chain" id="PRO_5044782568" evidence="1">
    <location>
        <begin position="21"/>
        <end position="222"/>
    </location>
</feature>
<evidence type="ECO:0000313" key="2">
    <source>
        <dbReference type="EMBL" id="KAL2348025.1"/>
    </source>
</evidence>
<reference evidence="2 3" key="1">
    <citation type="submission" date="2024-08" db="EMBL/GenBank/DDBJ databases">
        <title>Insights into the chromosomal genome structure of Flemingia macrophylla.</title>
        <authorList>
            <person name="Ding Y."/>
            <person name="Zhao Y."/>
            <person name="Bi W."/>
            <person name="Wu M."/>
            <person name="Zhao G."/>
            <person name="Gong Y."/>
            <person name="Li W."/>
            <person name="Zhang P."/>
        </authorList>
    </citation>
    <scope>NUCLEOTIDE SEQUENCE [LARGE SCALE GENOMIC DNA]</scope>
    <source>
        <strain evidence="2">DYQJB</strain>
        <tissue evidence="2">Leaf</tissue>
    </source>
</reference>
<dbReference type="AlphaFoldDB" id="A0ABD1NIR8"/>
<dbReference type="PANTHER" id="PTHR31152:SF22">
    <property type="entry name" value="PLAC8 FAMILY PROTEIN"/>
    <property type="match status" value="1"/>
</dbReference>
<protein>
    <submittedName>
        <fullName evidence="2">Uncharacterized protein</fullName>
    </submittedName>
</protein>
<accession>A0ABD1NIR8</accession>
<evidence type="ECO:0000313" key="3">
    <source>
        <dbReference type="Proteomes" id="UP001603857"/>
    </source>
</evidence>
<dbReference type="EMBL" id="JBGMDY010000001">
    <property type="protein sequence ID" value="KAL2348025.1"/>
    <property type="molecule type" value="Genomic_DNA"/>
</dbReference>
<organism evidence="2 3">
    <name type="scientific">Flemingia macrophylla</name>
    <dbReference type="NCBI Taxonomy" id="520843"/>
    <lineage>
        <taxon>Eukaryota</taxon>
        <taxon>Viridiplantae</taxon>
        <taxon>Streptophyta</taxon>
        <taxon>Embryophyta</taxon>
        <taxon>Tracheophyta</taxon>
        <taxon>Spermatophyta</taxon>
        <taxon>Magnoliopsida</taxon>
        <taxon>eudicotyledons</taxon>
        <taxon>Gunneridae</taxon>
        <taxon>Pentapetalae</taxon>
        <taxon>rosids</taxon>
        <taxon>fabids</taxon>
        <taxon>Fabales</taxon>
        <taxon>Fabaceae</taxon>
        <taxon>Papilionoideae</taxon>
        <taxon>50 kb inversion clade</taxon>
        <taxon>NPAAA clade</taxon>
        <taxon>indigoferoid/millettioid clade</taxon>
        <taxon>Phaseoleae</taxon>
        <taxon>Flemingia</taxon>
    </lineage>
</organism>
<name>A0ABD1NIR8_9FABA</name>
<gene>
    <name evidence="2" type="ORF">Fmac_002025</name>
</gene>
<feature type="signal peptide" evidence="1">
    <location>
        <begin position="1"/>
        <end position="20"/>
    </location>
</feature>
<keyword evidence="1" id="KW-0732">Signal</keyword>
<dbReference type="Proteomes" id="UP001603857">
    <property type="component" value="Unassembled WGS sequence"/>
</dbReference>
<sequence length="222" mass="24820">MTFSHFYFLILIHILGGELGVEMGSQQQMETMEVRKNYRNLWHTDLLHTIQSDTPYCCFALWWFSQPQVSSKMNSMVDTDICLVPDTHVVLVTCPAVVTVEKVNSLNYAFAPSQFFGALLSPQCGVGLLSAVLEAFMFVLQQLACIFSIIALIVGNSEIQQASRFLVCACMQTQHKIEMDKRDENFGPQSAMGVPGVQQMSRFDQAVPPFVGYAPYGQAYGH</sequence>
<dbReference type="PANTHER" id="PTHR31152">
    <property type="entry name" value="PLAC8 FAMILY PROTEIN"/>
    <property type="match status" value="1"/>
</dbReference>
<evidence type="ECO:0000256" key="1">
    <source>
        <dbReference type="SAM" id="SignalP"/>
    </source>
</evidence>
<proteinExistence type="predicted"/>
<comment type="caution">
    <text evidence="2">The sequence shown here is derived from an EMBL/GenBank/DDBJ whole genome shotgun (WGS) entry which is preliminary data.</text>
</comment>